<dbReference type="PANTHER" id="PTHR45982:SF1">
    <property type="entry name" value="REGULATOR OF CHROMOSOME CONDENSATION"/>
    <property type="match status" value="1"/>
</dbReference>
<dbReference type="SUPFAM" id="SSF50985">
    <property type="entry name" value="RCC1/BLIP-II"/>
    <property type="match status" value="1"/>
</dbReference>
<organism evidence="1 2">
    <name type="scientific">Brevibacillus invocatus</name>
    <dbReference type="NCBI Taxonomy" id="173959"/>
    <lineage>
        <taxon>Bacteria</taxon>
        <taxon>Bacillati</taxon>
        <taxon>Bacillota</taxon>
        <taxon>Bacilli</taxon>
        <taxon>Bacillales</taxon>
        <taxon>Paenibacillaceae</taxon>
        <taxon>Brevibacillus</taxon>
    </lineage>
</organism>
<sequence>MNRGRFWMIFLGLLTLAVIVLGIRLIDPAKVQEVVQEQESGSDLSSTRITAISTDRITDAAGYGWKPGISYAFSADGGVWKWGYDNPLLDHPKRIETSFTIRQISGDFVLSDDGHVWRSDQEKNWHKEKALSDVIAIQQIEMHGTLFALKRDGTVWKVEREGPVPTQMSQFSKINVIHGTSFSLYLVDEEGRLSYLNGKGGIWDNTVAENISIPGKVARVSANVDDLALIQTVNDEVFTFFPDDHRVVRTPSADGAKRLAVGDKGLFLFVRPDGTIWGWGSNGSGLLGANHPEQVESPVQVPGLMDIVDLQLGNHHALALDKNGQVFSWGKNMTGQLGRIPVMFKEWKEIGQLDGIEQVITELDRPYFLKSDGSLWEFGDDYSMVEKKGMSAIRTLTSVYRVPITLSEEGKICIWTDGFTSCRGLELPFHVKKILGGEGRLFVQTTEDQLAVVQLEPIYDHPEKPEWIREMGISNIHVLEEESDRVSQLKSFHVNHYAFLALTHDGRVFYLPLQNKLPTAFTEVKGLPAIQELSAAYYVGATLDPASVFALDRQGVVHEILMESLDGEGSNDRVIQSKLLLSQEENMASVSGRLRITKEGHIFEKDWSAEPKTIPQSVRLLSSTYHYWIEGPGSHYHVLVTEDDRIALIGYNPFGKQSNHPGKVKFE</sequence>
<reference evidence="1 2" key="1">
    <citation type="submission" date="2018-10" db="EMBL/GenBank/DDBJ databases">
        <title>Phylogenomics of Brevibacillus.</title>
        <authorList>
            <person name="Dunlap C."/>
        </authorList>
    </citation>
    <scope>NUCLEOTIDE SEQUENCE [LARGE SCALE GENOMIC DNA]</scope>
    <source>
        <strain evidence="1 2">JCM 12215</strain>
    </source>
</reference>
<dbReference type="PANTHER" id="PTHR45982">
    <property type="entry name" value="REGULATOR OF CHROMOSOME CONDENSATION"/>
    <property type="match status" value="1"/>
</dbReference>
<keyword evidence="2" id="KW-1185">Reference proteome</keyword>
<dbReference type="RefSeq" id="WP_122907423.1">
    <property type="nucleotide sequence ID" value="NZ_CBCSBE010000023.1"/>
</dbReference>
<gene>
    <name evidence="1" type="ORF">EDM52_02460</name>
</gene>
<dbReference type="EMBL" id="RHHR01000006">
    <property type="protein sequence ID" value="RNB76538.1"/>
    <property type="molecule type" value="Genomic_DNA"/>
</dbReference>
<protein>
    <submittedName>
        <fullName evidence="1">Regulator</fullName>
    </submittedName>
</protein>
<comment type="caution">
    <text evidence="1">The sequence shown here is derived from an EMBL/GenBank/DDBJ whole genome shotgun (WGS) entry which is preliminary data.</text>
</comment>
<dbReference type="InterPro" id="IPR051553">
    <property type="entry name" value="Ran_GTPase-activating"/>
</dbReference>
<proteinExistence type="predicted"/>
<evidence type="ECO:0000313" key="2">
    <source>
        <dbReference type="Proteomes" id="UP000282028"/>
    </source>
</evidence>
<evidence type="ECO:0000313" key="1">
    <source>
        <dbReference type="EMBL" id="RNB76538.1"/>
    </source>
</evidence>
<dbReference type="AlphaFoldDB" id="A0A3M8CLN8"/>
<dbReference type="InterPro" id="IPR000408">
    <property type="entry name" value="Reg_chr_condens"/>
</dbReference>
<dbReference type="Pfam" id="PF00415">
    <property type="entry name" value="RCC1"/>
    <property type="match status" value="2"/>
</dbReference>
<dbReference type="InterPro" id="IPR009091">
    <property type="entry name" value="RCC1/BLIP-II"/>
</dbReference>
<dbReference type="PROSITE" id="PS50012">
    <property type="entry name" value="RCC1_3"/>
    <property type="match status" value="2"/>
</dbReference>
<dbReference type="OrthoDB" id="27389at2"/>
<dbReference type="Proteomes" id="UP000282028">
    <property type="component" value="Unassembled WGS sequence"/>
</dbReference>
<accession>A0A3M8CLN8</accession>
<dbReference type="Gene3D" id="2.130.10.30">
    <property type="entry name" value="Regulator of chromosome condensation 1/beta-lactamase-inhibitor protein II"/>
    <property type="match status" value="1"/>
</dbReference>
<name>A0A3M8CLN8_9BACL</name>